<sequence>RKKENFPPDVSDGRLVSVPPPSSQLDTRDKLWRLHSALEQCHSLLERAIAKEEEELGGEEKGEYENRRKIVKDRLLFLLNHTRELLRAADSSSIFTPSLDGSELDDPATLFQLKWWVYRIFMEVKYWSQTAIAVLQELQSDTAKTPSKLSKRSARR</sequence>
<keyword evidence="3" id="KW-1185">Reference proteome</keyword>
<dbReference type="Gene3D" id="1.20.1250.10">
    <property type="match status" value="1"/>
</dbReference>
<evidence type="ECO:0000313" key="3">
    <source>
        <dbReference type="Proteomes" id="UP001476798"/>
    </source>
</evidence>
<organism evidence="2 3">
    <name type="scientific">Goodea atripinnis</name>
    <dbReference type="NCBI Taxonomy" id="208336"/>
    <lineage>
        <taxon>Eukaryota</taxon>
        <taxon>Metazoa</taxon>
        <taxon>Chordata</taxon>
        <taxon>Craniata</taxon>
        <taxon>Vertebrata</taxon>
        <taxon>Euteleostomi</taxon>
        <taxon>Actinopterygii</taxon>
        <taxon>Neopterygii</taxon>
        <taxon>Teleostei</taxon>
        <taxon>Neoteleostei</taxon>
        <taxon>Acanthomorphata</taxon>
        <taxon>Ovalentaria</taxon>
        <taxon>Atherinomorphae</taxon>
        <taxon>Cyprinodontiformes</taxon>
        <taxon>Goodeidae</taxon>
        <taxon>Goodea</taxon>
    </lineage>
</organism>
<dbReference type="PANTHER" id="PTHR15196:SF1">
    <property type="entry name" value="CILIARY NEUROTROPHIC FACTOR"/>
    <property type="match status" value="1"/>
</dbReference>
<proteinExistence type="predicted"/>
<gene>
    <name evidence="2" type="ORF">GOODEAATRI_027259</name>
</gene>
<dbReference type="PANTHER" id="PTHR15196">
    <property type="entry name" value="CILIARY NEUROTROPHIC FACTOR"/>
    <property type="match status" value="1"/>
</dbReference>
<comment type="caution">
    <text evidence="2">The sequence shown here is derived from an EMBL/GenBank/DDBJ whole genome shotgun (WGS) entry which is preliminary data.</text>
</comment>
<dbReference type="InterPro" id="IPR000151">
    <property type="entry name" value="Ciliary_neurotrophic_fac_CNTF"/>
</dbReference>
<feature type="non-terminal residue" evidence="2">
    <location>
        <position position="1"/>
    </location>
</feature>
<accession>A0ABV0NEC1</accession>
<feature type="region of interest" description="Disordered" evidence="1">
    <location>
        <begin position="1"/>
        <end position="26"/>
    </location>
</feature>
<evidence type="ECO:0000313" key="2">
    <source>
        <dbReference type="EMBL" id="MEQ2169635.1"/>
    </source>
</evidence>
<dbReference type="InterPro" id="IPR009079">
    <property type="entry name" value="4_helix_cytokine-like_core"/>
</dbReference>
<dbReference type="EMBL" id="JAHRIO010033522">
    <property type="protein sequence ID" value="MEQ2169635.1"/>
    <property type="molecule type" value="Genomic_DNA"/>
</dbReference>
<protein>
    <recommendedName>
        <fullName evidence="4">Ciliary neurotrophic factor</fullName>
    </recommendedName>
</protein>
<evidence type="ECO:0008006" key="4">
    <source>
        <dbReference type="Google" id="ProtNLM"/>
    </source>
</evidence>
<reference evidence="2 3" key="1">
    <citation type="submission" date="2021-06" db="EMBL/GenBank/DDBJ databases">
        <authorList>
            <person name="Palmer J.M."/>
        </authorList>
    </citation>
    <scope>NUCLEOTIDE SEQUENCE [LARGE SCALE GENOMIC DNA]</scope>
    <source>
        <strain evidence="2 3">GA_2019</strain>
        <tissue evidence="2">Muscle</tissue>
    </source>
</reference>
<evidence type="ECO:0000256" key="1">
    <source>
        <dbReference type="SAM" id="MobiDB-lite"/>
    </source>
</evidence>
<name>A0ABV0NEC1_9TELE</name>
<dbReference type="Proteomes" id="UP001476798">
    <property type="component" value="Unassembled WGS sequence"/>
</dbReference>